<sequence length="66" mass="6921">MTQEQSHNKTVASGAATTLAASSASASRKIPPTNCPPDSEELGHATWTFLHTTAAYYPTISVKISS</sequence>
<dbReference type="PANTHER" id="PTHR12645">
    <property type="entry name" value="ALR/ERV"/>
    <property type="match status" value="1"/>
</dbReference>
<dbReference type="EC" id="1.8.3.2" evidence="6"/>
<dbReference type="AlphaFoldDB" id="A0A1Q3DUJ5"/>
<accession>A0A1Q3DUJ5</accession>
<keyword evidence="3 6" id="KW-0274">FAD</keyword>
<keyword evidence="10" id="KW-1185">Reference proteome</keyword>
<evidence type="ECO:0000313" key="10">
    <source>
        <dbReference type="Proteomes" id="UP000188533"/>
    </source>
</evidence>
<comment type="catalytic activity">
    <reaction evidence="6">
        <text>2 R'C(R)SH + O2 = R'C(R)S-S(R)CR' + H2O2</text>
        <dbReference type="Rhea" id="RHEA:17357"/>
        <dbReference type="ChEBI" id="CHEBI:15379"/>
        <dbReference type="ChEBI" id="CHEBI:16240"/>
        <dbReference type="ChEBI" id="CHEBI:16520"/>
        <dbReference type="ChEBI" id="CHEBI:17412"/>
        <dbReference type="EC" id="1.8.3.2"/>
    </reaction>
</comment>
<dbReference type="EMBL" id="BDGU01000001">
    <property type="protein sequence ID" value="GAV98642.1"/>
    <property type="molecule type" value="Genomic_DNA"/>
</dbReference>
<feature type="compositionally biased region" description="Low complexity" evidence="7">
    <location>
        <begin position="12"/>
        <end position="27"/>
    </location>
</feature>
<evidence type="ECO:0000256" key="2">
    <source>
        <dbReference type="ARBA" id="ARBA00022630"/>
    </source>
</evidence>
<evidence type="ECO:0000256" key="5">
    <source>
        <dbReference type="ARBA" id="ARBA00023157"/>
    </source>
</evidence>
<dbReference type="InterPro" id="IPR036774">
    <property type="entry name" value="ERV/ALR_sulphydryl_oxid_sf"/>
</dbReference>
<gene>
    <name evidence="9" type="ORF">LENED_000031</name>
</gene>
<evidence type="ECO:0000256" key="7">
    <source>
        <dbReference type="SAM" id="MobiDB-lite"/>
    </source>
</evidence>
<dbReference type="InterPro" id="IPR017905">
    <property type="entry name" value="ERV/ALR_sulphydryl_oxidase"/>
</dbReference>
<dbReference type="GO" id="GO:0016971">
    <property type="term" value="F:flavin-dependent sulfhydryl oxidase activity"/>
    <property type="evidence" value="ECO:0007669"/>
    <property type="project" value="InterPro"/>
</dbReference>
<dbReference type="PANTHER" id="PTHR12645:SF0">
    <property type="entry name" value="FAD-LINKED SULFHYDRYL OXIDASE ALR"/>
    <property type="match status" value="1"/>
</dbReference>
<feature type="domain" description="ERV/ALR sulfhydryl oxidase" evidence="8">
    <location>
        <begin position="35"/>
        <end position="66"/>
    </location>
</feature>
<proteinExistence type="predicted"/>
<evidence type="ECO:0000256" key="3">
    <source>
        <dbReference type="ARBA" id="ARBA00022827"/>
    </source>
</evidence>
<evidence type="ECO:0000256" key="1">
    <source>
        <dbReference type="ARBA" id="ARBA00001974"/>
    </source>
</evidence>
<name>A0A1Q3DUJ5_LENED</name>
<feature type="compositionally biased region" description="Polar residues" evidence="7">
    <location>
        <begin position="1"/>
        <end position="11"/>
    </location>
</feature>
<dbReference type="Proteomes" id="UP000188533">
    <property type="component" value="Unassembled WGS sequence"/>
</dbReference>
<feature type="region of interest" description="Disordered" evidence="7">
    <location>
        <begin position="1"/>
        <end position="42"/>
    </location>
</feature>
<keyword evidence="2 6" id="KW-0285">Flavoprotein</keyword>
<evidence type="ECO:0000256" key="4">
    <source>
        <dbReference type="ARBA" id="ARBA00023002"/>
    </source>
</evidence>
<keyword evidence="5" id="KW-1015">Disulfide bond</keyword>
<evidence type="ECO:0000259" key="8">
    <source>
        <dbReference type="PROSITE" id="PS51324"/>
    </source>
</evidence>
<dbReference type="InterPro" id="IPR039799">
    <property type="entry name" value="ALR/ERV"/>
</dbReference>
<dbReference type="PROSITE" id="PS51324">
    <property type="entry name" value="ERV_ALR"/>
    <property type="match status" value="1"/>
</dbReference>
<dbReference type="Gene3D" id="1.20.120.310">
    <property type="entry name" value="ERV/ALR sulfhydryl oxidase domain"/>
    <property type="match status" value="1"/>
</dbReference>
<evidence type="ECO:0000313" key="9">
    <source>
        <dbReference type="EMBL" id="GAV98642.1"/>
    </source>
</evidence>
<dbReference type="SUPFAM" id="SSF69000">
    <property type="entry name" value="FAD-dependent thiol oxidase"/>
    <property type="match status" value="1"/>
</dbReference>
<dbReference type="GO" id="GO:0050660">
    <property type="term" value="F:flavin adenine dinucleotide binding"/>
    <property type="evidence" value="ECO:0007669"/>
    <property type="project" value="TreeGrafter"/>
</dbReference>
<comment type="cofactor">
    <cofactor evidence="1 6">
        <name>FAD</name>
        <dbReference type="ChEBI" id="CHEBI:57692"/>
    </cofactor>
</comment>
<reference evidence="9 10" key="2">
    <citation type="submission" date="2017-02" db="EMBL/GenBank/DDBJ databases">
        <title>A genome survey and senescence transcriptome analysis in Lentinula edodes.</title>
        <authorList>
            <person name="Sakamoto Y."/>
            <person name="Nakade K."/>
            <person name="Sato S."/>
            <person name="Yoshida Y."/>
            <person name="Miyazaki K."/>
            <person name="Natsume S."/>
            <person name="Konno N."/>
        </authorList>
    </citation>
    <scope>NUCLEOTIDE SEQUENCE [LARGE SCALE GENOMIC DNA]</scope>
    <source>
        <strain evidence="9 10">NBRC 111202</strain>
    </source>
</reference>
<comment type="caution">
    <text evidence="9">The sequence shown here is derived from an EMBL/GenBank/DDBJ whole genome shotgun (WGS) entry which is preliminary data.</text>
</comment>
<protein>
    <recommendedName>
        <fullName evidence="6">Sulfhydryl oxidase</fullName>
        <ecNumber evidence="6">1.8.3.2</ecNumber>
    </recommendedName>
</protein>
<organism evidence="9 10">
    <name type="scientific">Lentinula edodes</name>
    <name type="common">Shiitake mushroom</name>
    <name type="synonym">Lentinus edodes</name>
    <dbReference type="NCBI Taxonomy" id="5353"/>
    <lineage>
        <taxon>Eukaryota</taxon>
        <taxon>Fungi</taxon>
        <taxon>Dikarya</taxon>
        <taxon>Basidiomycota</taxon>
        <taxon>Agaricomycotina</taxon>
        <taxon>Agaricomycetes</taxon>
        <taxon>Agaricomycetidae</taxon>
        <taxon>Agaricales</taxon>
        <taxon>Marasmiineae</taxon>
        <taxon>Omphalotaceae</taxon>
        <taxon>Lentinula</taxon>
    </lineage>
</organism>
<reference evidence="9 10" key="1">
    <citation type="submission" date="2016-08" db="EMBL/GenBank/DDBJ databases">
        <authorList>
            <consortium name="Lentinula edodes genome sequencing consortium"/>
            <person name="Sakamoto Y."/>
            <person name="Nakade K."/>
            <person name="Sato S."/>
            <person name="Yoshida Y."/>
            <person name="Miyazaki K."/>
            <person name="Natsume S."/>
            <person name="Konno N."/>
        </authorList>
    </citation>
    <scope>NUCLEOTIDE SEQUENCE [LARGE SCALE GENOMIC DNA]</scope>
    <source>
        <strain evidence="9 10">NBRC 111202</strain>
    </source>
</reference>
<dbReference type="GO" id="GO:0005739">
    <property type="term" value="C:mitochondrion"/>
    <property type="evidence" value="ECO:0007669"/>
    <property type="project" value="TreeGrafter"/>
</dbReference>
<keyword evidence="4 6" id="KW-0560">Oxidoreductase</keyword>
<evidence type="ECO:0000256" key="6">
    <source>
        <dbReference type="RuleBase" id="RU371123"/>
    </source>
</evidence>